<dbReference type="Gene3D" id="1.20.120.450">
    <property type="entry name" value="dinb family like domain"/>
    <property type="match status" value="1"/>
</dbReference>
<dbReference type="GO" id="GO:0046872">
    <property type="term" value="F:metal ion binding"/>
    <property type="evidence" value="ECO:0007669"/>
    <property type="project" value="InterPro"/>
</dbReference>
<organism evidence="2 3">
    <name type="scientific">Serinicoccus chungangensis</name>
    <dbReference type="NCBI Taxonomy" id="767452"/>
    <lineage>
        <taxon>Bacteria</taxon>
        <taxon>Bacillati</taxon>
        <taxon>Actinomycetota</taxon>
        <taxon>Actinomycetes</taxon>
        <taxon>Micrococcales</taxon>
        <taxon>Ornithinimicrobiaceae</taxon>
        <taxon>Serinicoccus</taxon>
    </lineage>
</organism>
<dbReference type="EMBL" id="LQBL01000003">
    <property type="protein sequence ID" value="KUG58448.1"/>
    <property type="molecule type" value="Genomic_DNA"/>
</dbReference>
<dbReference type="SUPFAM" id="SSF109854">
    <property type="entry name" value="DinB/YfiT-like putative metalloenzymes"/>
    <property type="match status" value="1"/>
</dbReference>
<reference evidence="2 3" key="1">
    <citation type="submission" date="2015-12" db="EMBL/GenBank/DDBJ databases">
        <title>Serinicoccus chungangenesis strain CD08_5 genome sequencing and assembly.</title>
        <authorList>
            <person name="Chander A.M."/>
            <person name="Kaur G."/>
            <person name="Nair G.R."/>
            <person name="Dhawan D.K."/>
            <person name="Kochhar R.K."/>
            <person name="Mayilraj S."/>
            <person name="Bhadada S.K."/>
        </authorList>
    </citation>
    <scope>NUCLEOTIDE SEQUENCE [LARGE SCALE GENOMIC DNA]</scope>
    <source>
        <strain evidence="2 3">CD08_5</strain>
    </source>
</reference>
<dbReference type="InterPro" id="IPR024344">
    <property type="entry name" value="MDMPI_metal-binding"/>
</dbReference>
<evidence type="ECO:0000313" key="2">
    <source>
        <dbReference type="EMBL" id="KUG58448.1"/>
    </source>
</evidence>
<sequence length="287" mass="31456">MPGYVEAYRQVLLSMVNTCDGLREAEWDLPTDCPGWRVRDHVAHTVHIEDYLSGSEHPVVEERIEVGSPEHVRNEGGVWMEQGVRSRAALTPDQLLAELRGLVEIRSADLYARDLALDSTVRSIRDKETSFERLVRLRLCDVWTHEQDIREAVGRPGSLDGDGAATWTATVLEALPQVVLRQVQPEPGTVVILESTGPATGRAGVRIDVDEDGEPVAHELFTGHSAEEGDDVPVTDSGEEAVTTISLSTHALARRTAGRASTEDTAYHVQGDEELARAVLDALTLTR</sequence>
<protein>
    <recommendedName>
        <fullName evidence="1">Mycothiol-dependent maleylpyruvate isomerase metal-binding domain-containing protein</fullName>
    </recommendedName>
</protein>
<name>A0A0W8IF76_9MICO</name>
<dbReference type="AlphaFoldDB" id="A0A0W8IF76"/>
<dbReference type="Pfam" id="PF11716">
    <property type="entry name" value="MDMPI_N"/>
    <property type="match status" value="1"/>
</dbReference>
<proteinExistence type="predicted"/>
<gene>
    <name evidence="2" type="ORF">AVL62_11145</name>
</gene>
<dbReference type="InterPro" id="IPR017517">
    <property type="entry name" value="Maleyloyr_isom"/>
</dbReference>
<accession>A0A0W8IF76</accession>
<dbReference type="Proteomes" id="UP000054837">
    <property type="component" value="Unassembled WGS sequence"/>
</dbReference>
<dbReference type="NCBIfam" id="TIGR03083">
    <property type="entry name" value="maleylpyruvate isomerase family mycothiol-dependent enzyme"/>
    <property type="match status" value="1"/>
</dbReference>
<evidence type="ECO:0000259" key="1">
    <source>
        <dbReference type="Pfam" id="PF11716"/>
    </source>
</evidence>
<evidence type="ECO:0000313" key="3">
    <source>
        <dbReference type="Proteomes" id="UP000054837"/>
    </source>
</evidence>
<keyword evidence="3" id="KW-1185">Reference proteome</keyword>
<comment type="caution">
    <text evidence="2">The sequence shown here is derived from an EMBL/GenBank/DDBJ whole genome shotgun (WGS) entry which is preliminary data.</text>
</comment>
<dbReference type="InterPro" id="IPR034660">
    <property type="entry name" value="DinB/YfiT-like"/>
</dbReference>
<dbReference type="STRING" id="767452.AVL62_11145"/>
<feature type="domain" description="Mycothiol-dependent maleylpyruvate isomerase metal-binding" evidence="1">
    <location>
        <begin position="17"/>
        <end position="150"/>
    </location>
</feature>